<evidence type="ECO:0000256" key="3">
    <source>
        <dbReference type="SAM" id="MobiDB-lite"/>
    </source>
</evidence>
<proteinExistence type="inferred from homology"/>
<dbReference type="InterPro" id="IPR017441">
    <property type="entry name" value="Protein_kinase_ATP_BS"/>
</dbReference>
<dbReference type="InterPro" id="IPR032870">
    <property type="entry name" value="ALKBH7-like"/>
</dbReference>
<evidence type="ECO:0000313" key="7">
    <source>
        <dbReference type="EnsemblPlants" id="KRH14453"/>
    </source>
</evidence>
<dbReference type="AlphaFoldDB" id="A0A0R0GIH9"/>
<keyword evidence="4" id="KW-0472">Membrane</keyword>
<reference evidence="6" key="3">
    <citation type="submission" date="2018-07" db="EMBL/GenBank/DDBJ databases">
        <title>WGS assembly of Glycine max.</title>
        <authorList>
            <person name="Schmutz J."/>
            <person name="Cannon S."/>
            <person name="Schlueter J."/>
            <person name="Ma J."/>
            <person name="Mitros T."/>
            <person name="Nelson W."/>
            <person name="Hyten D."/>
            <person name="Song Q."/>
            <person name="Thelen J."/>
            <person name="Cheng J."/>
            <person name="Xu D."/>
            <person name="Hellsten U."/>
            <person name="May G."/>
            <person name="Yu Y."/>
            <person name="Sakurai T."/>
            <person name="Umezawa T."/>
            <person name="Bhattacharyya M."/>
            <person name="Sandhu D."/>
            <person name="Valliyodan B."/>
            <person name="Lindquist E."/>
            <person name="Peto M."/>
            <person name="Grant D."/>
            <person name="Shu S."/>
            <person name="Goodstein D."/>
            <person name="Barry K."/>
            <person name="Futrell-Griggs M."/>
            <person name="Abernathy B."/>
            <person name="Du J."/>
            <person name="Tian Z."/>
            <person name="Zhu L."/>
            <person name="Gill N."/>
            <person name="Joshi T."/>
            <person name="Libault M."/>
            <person name="Sethuraman A."/>
            <person name="Zhang X."/>
            <person name="Shinozaki K."/>
            <person name="Nguyen H."/>
            <person name="Wing R."/>
            <person name="Cregan P."/>
            <person name="Specht J."/>
            <person name="Grimwood J."/>
            <person name="Rokhsar D."/>
            <person name="Stacey G."/>
            <person name="Shoemaker R."/>
            <person name="Jackson S."/>
        </authorList>
    </citation>
    <scope>NUCLEOTIDE SEQUENCE</scope>
    <source>
        <tissue evidence="6">Callus</tissue>
    </source>
</reference>
<dbReference type="Pfam" id="PF13532">
    <property type="entry name" value="2OG-FeII_Oxy_2"/>
    <property type="match status" value="1"/>
</dbReference>
<dbReference type="Gene3D" id="3.30.200.20">
    <property type="entry name" value="Phosphorylase Kinase, domain 1"/>
    <property type="match status" value="1"/>
</dbReference>
<dbReference type="SUPFAM" id="SSF51197">
    <property type="entry name" value="Clavaminate synthase-like"/>
    <property type="match status" value="2"/>
</dbReference>
<dbReference type="GO" id="GO:0006974">
    <property type="term" value="P:DNA damage response"/>
    <property type="evidence" value="ECO:0007669"/>
    <property type="project" value="InterPro"/>
</dbReference>
<dbReference type="InterPro" id="IPR001245">
    <property type="entry name" value="Ser-Thr/Tyr_kinase_cat_dom"/>
</dbReference>
<feature type="region of interest" description="Disordered" evidence="3">
    <location>
        <begin position="12"/>
        <end position="32"/>
    </location>
</feature>
<dbReference type="Gramene" id="KRH14453">
    <property type="protein sequence ID" value="KRH14453"/>
    <property type="gene ID" value="GLYMA_14G026500"/>
</dbReference>
<dbReference type="GO" id="GO:0005524">
    <property type="term" value="F:ATP binding"/>
    <property type="evidence" value="ECO:0007669"/>
    <property type="project" value="UniProtKB-UniRule"/>
</dbReference>
<dbReference type="Gene3D" id="2.60.120.590">
    <property type="entry name" value="Alpha-ketoglutarate-dependent dioxygenase AlkB-like"/>
    <property type="match status" value="2"/>
</dbReference>
<evidence type="ECO:0000256" key="4">
    <source>
        <dbReference type="SAM" id="Phobius"/>
    </source>
</evidence>
<dbReference type="InterPro" id="IPR027450">
    <property type="entry name" value="AlkB-like"/>
</dbReference>
<dbReference type="InterPro" id="IPR011009">
    <property type="entry name" value="Kinase-like_dom_sf"/>
</dbReference>
<feature type="domain" description="Protein kinase" evidence="5">
    <location>
        <begin position="273"/>
        <end position="446"/>
    </location>
</feature>
<comment type="similarity">
    <text evidence="1">Belongs to the alkB family.</text>
</comment>
<dbReference type="PaxDb" id="3847-GLYMA14G03010.1"/>
<dbReference type="PROSITE" id="PS50011">
    <property type="entry name" value="PROTEIN_KINASE_DOM"/>
    <property type="match status" value="1"/>
</dbReference>
<feature type="binding site" evidence="2">
    <location>
        <position position="301"/>
    </location>
    <ligand>
        <name>ATP</name>
        <dbReference type="ChEBI" id="CHEBI:30616"/>
    </ligand>
</feature>
<evidence type="ECO:0000256" key="1">
    <source>
        <dbReference type="ARBA" id="ARBA00007879"/>
    </source>
</evidence>
<keyword evidence="2" id="KW-0067">ATP-binding</keyword>
<keyword evidence="2" id="KW-0547">Nucleotide-binding</keyword>
<organism evidence="6">
    <name type="scientific">Glycine max</name>
    <name type="common">Soybean</name>
    <name type="synonym">Glycine hispida</name>
    <dbReference type="NCBI Taxonomy" id="3847"/>
    <lineage>
        <taxon>Eukaryota</taxon>
        <taxon>Viridiplantae</taxon>
        <taxon>Streptophyta</taxon>
        <taxon>Embryophyta</taxon>
        <taxon>Tracheophyta</taxon>
        <taxon>Spermatophyta</taxon>
        <taxon>Magnoliopsida</taxon>
        <taxon>eudicotyledons</taxon>
        <taxon>Gunneridae</taxon>
        <taxon>Pentapetalae</taxon>
        <taxon>rosids</taxon>
        <taxon>fabids</taxon>
        <taxon>Fabales</taxon>
        <taxon>Fabaceae</taxon>
        <taxon>Papilionoideae</taxon>
        <taxon>50 kb inversion clade</taxon>
        <taxon>NPAAA clade</taxon>
        <taxon>indigoferoid/millettioid clade</taxon>
        <taxon>Phaseoleae</taxon>
        <taxon>Glycine</taxon>
        <taxon>Glycine subgen. Soja</taxon>
    </lineage>
</organism>
<evidence type="ECO:0000256" key="2">
    <source>
        <dbReference type="PROSITE-ProRule" id="PRU10141"/>
    </source>
</evidence>
<dbReference type="PANTHER" id="PTHR21052:SF0">
    <property type="entry name" value="ALPHA-KETOGLUTARATE-DEPENDENT DIOXYGENASE ALKB HOMOLOG 7, MITOCHONDRIAL"/>
    <property type="match status" value="1"/>
</dbReference>
<dbReference type="PROSITE" id="PS00107">
    <property type="entry name" value="PROTEIN_KINASE_ATP"/>
    <property type="match status" value="1"/>
</dbReference>
<dbReference type="Pfam" id="PF07714">
    <property type="entry name" value="PK_Tyr_Ser-Thr"/>
    <property type="match status" value="1"/>
</dbReference>
<dbReference type="EnsemblPlants" id="KRH14453">
    <property type="protein sequence ID" value="KRH14453"/>
    <property type="gene ID" value="GLYMA_14G026500"/>
</dbReference>
<dbReference type="InterPro" id="IPR000719">
    <property type="entry name" value="Prot_kinase_dom"/>
</dbReference>
<sequence>MRVAEEEKAVLEQVFGSSSSEECDSDGYSESESEWEPISEVNGLWLCPHFLSPRRQSHILSSIQADNWFPSPSINQAMRFGLQHLPSWATPLAHSIRRSVQAQAQAQTHPPPFPLHLLHREPLFDQMIANVYQPGEGICAHVDLLRFDDGIAILSLESSCVMHFTPLSGSLSVPVLLTPGSLILMSGEARYRWKHEINRAPEFQICCQVQIIYVIRAIGIVAGVLVVVLLVLVLMRRMGWLGGKDPVYKELRGVDLQTGLFTLRQIKAATKNFDAVNKIGEGGFGCVYKGLQSDGTMIAVKQLSSKSKQGNREFVNEMGLISGHEHPNLAKLYGCCVEGNQLILIYEYLENNCLSRILFDLLCFNNGIAILSFEYDCIMHFTTLSTSLSVPILFTPGSLILLSGKAPYHWKHQINCTPEFQIWHSQPLTQSKRSSITLGKLCPSSP</sequence>
<dbReference type="GO" id="GO:0004672">
    <property type="term" value="F:protein kinase activity"/>
    <property type="evidence" value="ECO:0007669"/>
    <property type="project" value="InterPro"/>
</dbReference>
<dbReference type="InterPro" id="IPR037151">
    <property type="entry name" value="AlkB-like_sf"/>
</dbReference>
<dbReference type="SMR" id="A0A0R0GIH9"/>
<evidence type="ECO:0000259" key="5">
    <source>
        <dbReference type="PROSITE" id="PS50011"/>
    </source>
</evidence>
<dbReference type="InParanoid" id="A0A0R0GIH9"/>
<dbReference type="SUPFAM" id="SSF56112">
    <property type="entry name" value="Protein kinase-like (PK-like)"/>
    <property type="match status" value="1"/>
</dbReference>
<keyword evidence="8" id="KW-1185">Reference proteome</keyword>
<dbReference type="EMBL" id="CM000847">
    <property type="protein sequence ID" value="KRH14453.1"/>
    <property type="molecule type" value="Genomic_DNA"/>
</dbReference>
<dbReference type="FunFam" id="3.30.200.20:FF:000217">
    <property type="entry name" value="probable LRR receptor-like serine/threonine-protein kinase At1g53430"/>
    <property type="match status" value="1"/>
</dbReference>
<accession>A0A0R0GIH9</accession>
<gene>
    <name evidence="6" type="ORF">GLYMA_14G026500</name>
</gene>
<keyword evidence="4" id="KW-0812">Transmembrane</keyword>
<keyword evidence="4" id="KW-1133">Transmembrane helix</keyword>
<evidence type="ECO:0000313" key="6">
    <source>
        <dbReference type="EMBL" id="KRH14453.1"/>
    </source>
</evidence>
<reference evidence="6 7" key="1">
    <citation type="journal article" date="2010" name="Nature">
        <title>Genome sequence of the palaeopolyploid soybean.</title>
        <authorList>
            <person name="Schmutz J."/>
            <person name="Cannon S.B."/>
            <person name="Schlueter J."/>
            <person name="Ma J."/>
            <person name="Mitros T."/>
            <person name="Nelson W."/>
            <person name="Hyten D.L."/>
            <person name="Song Q."/>
            <person name="Thelen J.J."/>
            <person name="Cheng J."/>
            <person name="Xu D."/>
            <person name="Hellsten U."/>
            <person name="May G.D."/>
            <person name="Yu Y."/>
            <person name="Sakurai T."/>
            <person name="Umezawa T."/>
            <person name="Bhattacharyya M.K."/>
            <person name="Sandhu D."/>
            <person name="Valliyodan B."/>
            <person name="Lindquist E."/>
            <person name="Peto M."/>
            <person name="Grant D."/>
            <person name="Shu S."/>
            <person name="Goodstein D."/>
            <person name="Barry K."/>
            <person name="Futrell-Griggs M."/>
            <person name="Abernathy B."/>
            <person name="Du J."/>
            <person name="Tian Z."/>
            <person name="Zhu L."/>
            <person name="Gill N."/>
            <person name="Joshi T."/>
            <person name="Libault M."/>
            <person name="Sethuraman A."/>
            <person name="Zhang X.-C."/>
            <person name="Shinozaki K."/>
            <person name="Nguyen H.T."/>
            <person name="Wing R.A."/>
            <person name="Cregan P."/>
            <person name="Specht J."/>
            <person name="Grimwood J."/>
            <person name="Rokhsar D."/>
            <person name="Stacey G."/>
            <person name="Shoemaker R.C."/>
            <person name="Jackson S.A."/>
        </authorList>
    </citation>
    <scope>NUCLEOTIDE SEQUENCE</scope>
    <source>
        <strain evidence="7">cv. Williams 82</strain>
        <tissue evidence="6">Callus</tissue>
    </source>
</reference>
<reference evidence="7" key="2">
    <citation type="submission" date="2018-02" db="UniProtKB">
        <authorList>
            <consortium name="EnsemblPlants"/>
        </authorList>
    </citation>
    <scope>IDENTIFICATION</scope>
    <source>
        <strain evidence="7">Williams 82</strain>
    </source>
</reference>
<dbReference type="Proteomes" id="UP000008827">
    <property type="component" value="Chromosome 14"/>
</dbReference>
<feature type="compositionally biased region" description="Acidic residues" evidence="3">
    <location>
        <begin position="21"/>
        <end position="32"/>
    </location>
</feature>
<feature type="transmembrane region" description="Helical" evidence="4">
    <location>
        <begin position="211"/>
        <end position="234"/>
    </location>
</feature>
<dbReference type="PANTHER" id="PTHR21052">
    <property type="entry name" value="SPERMATOGENESIS ASSOCIATED 11-RELATED"/>
    <property type="match status" value="1"/>
</dbReference>
<name>A0A0R0GIH9_SOYBN</name>
<dbReference type="ExpressionAtlas" id="A0A0R0GIH9">
    <property type="expression patterns" value="baseline and differential"/>
</dbReference>
<evidence type="ECO:0000313" key="8">
    <source>
        <dbReference type="Proteomes" id="UP000008827"/>
    </source>
</evidence>
<protein>
    <recommendedName>
        <fullName evidence="5">Protein kinase domain-containing protein</fullName>
    </recommendedName>
</protein>